<evidence type="ECO:0000313" key="11">
    <source>
        <dbReference type="EMBL" id="WMJ16229.1"/>
    </source>
</evidence>
<dbReference type="Gene3D" id="1.10.3720.10">
    <property type="entry name" value="MetI-like"/>
    <property type="match status" value="1"/>
</dbReference>
<feature type="domain" description="ABC transmembrane type-1" evidence="9">
    <location>
        <begin position="77"/>
        <end position="285"/>
    </location>
</feature>
<evidence type="ECO:0000256" key="4">
    <source>
        <dbReference type="ARBA" id="ARBA00022475"/>
    </source>
</evidence>
<evidence type="ECO:0000256" key="5">
    <source>
        <dbReference type="ARBA" id="ARBA00022692"/>
    </source>
</evidence>
<feature type="transmembrane region" description="Helical" evidence="8">
    <location>
        <begin position="141"/>
        <end position="160"/>
    </location>
</feature>
<dbReference type="Proteomes" id="UP000186030">
    <property type="component" value="Unassembled WGS sequence"/>
</dbReference>
<reference evidence="10" key="3">
    <citation type="journal article" date="2019" name="Int. J. Syst. Evol. Microbiol.">
        <title>Geobacillus proteiniphilus sp. nov., a thermophilic bacterium isolated from a high-temperature heavy oil reservoir in China.</title>
        <authorList>
            <person name="Semenova E.M."/>
            <person name="Sokolova D.S."/>
            <person name="Grouzdev D.S."/>
            <person name="Poltaraus A.B."/>
            <person name="Vinokurova N.G."/>
            <person name="Tourova T.P."/>
            <person name="Nazina T.N."/>
        </authorList>
    </citation>
    <scope>NUCLEOTIDE SEQUENCE</scope>
    <source>
        <strain evidence="10">1017</strain>
    </source>
</reference>
<evidence type="ECO:0000256" key="1">
    <source>
        <dbReference type="ARBA" id="ARBA00004651"/>
    </source>
</evidence>
<reference evidence="11 13" key="4">
    <citation type="submission" date="2023-08" db="EMBL/GenBank/DDBJ databases">
        <title>Genome sequencing of the thermostable Gram positive bacteria Geobacillus proteiniphilus strain T-6.</title>
        <authorList>
            <person name="Shulami S."/>
            <person name="Shoham Y."/>
        </authorList>
    </citation>
    <scope>NUCLEOTIDE SEQUENCE [LARGE SCALE GENOMIC DNA]</scope>
    <source>
        <strain evidence="11 13">T-6</strain>
    </source>
</reference>
<keyword evidence="7 8" id="KW-0472">Membrane</keyword>
<evidence type="ECO:0000256" key="2">
    <source>
        <dbReference type="ARBA" id="ARBA00007069"/>
    </source>
</evidence>
<comment type="caution">
    <text evidence="8">Lacks conserved residue(s) required for the propagation of feature annotation.</text>
</comment>
<dbReference type="SUPFAM" id="SSF161098">
    <property type="entry name" value="MetI-like"/>
    <property type="match status" value="1"/>
</dbReference>
<evidence type="ECO:0000313" key="10">
    <source>
        <dbReference type="EMBL" id="OKO96765.1"/>
    </source>
</evidence>
<dbReference type="InterPro" id="IPR005672">
    <property type="entry name" value="Phosphate_PstA"/>
</dbReference>
<feature type="transmembrane region" description="Helical" evidence="8">
    <location>
        <begin position="114"/>
        <end position="135"/>
    </location>
</feature>
<dbReference type="InterPro" id="IPR035906">
    <property type="entry name" value="MetI-like_sf"/>
</dbReference>
<evidence type="ECO:0000313" key="13">
    <source>
        <dbReference type="Proteomes" id="UP001223761"/>
    </source>
</evidence>
<comment type="similarity">
    <text evidence="2 8">Belongs to the binding-protein-dependent transport system permease family. CysTW subfamily.</text>
</comment>
<dbReference type="RefSeq" id="WP_074042903.1">
    <property type="nucleotide sequence ID" value="NZ_CP133076.1"/>
</dbReference>
<evidence type="ECO:0000256" key="3">
    <source>
        <dbReference type="ARBA" id="ARBA00022448"/>
    </source>
</evidence>
<dbReference type="Pfam" id="PF00528">
    <property type="entry name" value="BPD_transp_1"/>
    <property type="match status" value="1"/>
</dbReference>
<name>A0A1Q5T966_9BACL</name>
<dbReference type="PROSITE" id="PS50928">
    <property type="entry name" value="ABC_TM1"/>
    <property type="match status" value="1"/>
</dbReference>
<keyword evidence="6 8" id="KW-1133">Transmembrane helix</keyword>
<dbReference type="PANTHER" id="PTHR43470">
    <property type="entry name" value="PHOSPHATE TRANSPORT SYSTEM PERMEASE PROTEIN PSTA-RELATED"/>
    <property type="match status" value="1"/>
</dbReference>
<dbReference type="EMBL" id="MQMG01000002">
    <property type="protein sequence ID" value="OKO96765.1"/>
    <property type="molecule type" value="Genomic_DNA"/>
</dbReference>
<reference evidence="10 12" key="1">
    <citation type="submission" date="2016-11" db="EMBL/GenBank/DDBJ databases">
        <authorList>
            <person name="Kadnikov V."/>
            <person name="Nazina T."/>
        </authorList>
    </citation>
    <scope>NUCLEOTIDE SEQUENCE [LARGE SCALE GENOMIC DNA]</scope>
    <source>
        <strain evidence="10 12">1017</strain>
    </source>
</reference>
<dbReference type="GO" id="GO:0005886">
    <property type="term" value="C:plasma membrane"/>
    <property type="evidence" value="ECO:0007669"/>
    <property type="project" value="UniProtKB-SubCell"/>
</dbReference>
<proteinExistence type="inferred from homology"/>
<keyword evidence="13" id="KW-1185">Reference proteome</keyword>
<feature type="transmembrane region" description="Helical" evidence="8">
    <location>
        <begin position="81"/>
        <end position="102"/>
    </location>
</feature>
<dbReference type="NCBIfam" id="TIGR00974">
    <property type="entry name" value="3a0107s02c"/>
    <property type="match status" value="1"/>
</dbReference>
<dbReference type="CDD" id="cd06261">
    <property type="entry name" value="TM_PBP2"/>
    <property type="match status" value="1"/>
</dbReference>
<evidence type="ECO:0000313" key="12">
    <source>
        <dbReference type="Proteomes" id="UP000186030"/>
    </source>
</evidence>
<organism evidence="10 12">
    <name type="scientific">Geobacillus proteiniphilus</name>
    <dbReference type="NCBI Taxonomy" id="860353"/>
    <lineage>
        <taxon>Bacteria</taxon>
        <taxon>Bacillati</taxon>
        <taxon>Bacillota</taxon>
        <taxon>Bacilli</taxon>
        <taxon>Bacillales</taxon>
        <taxon>Anoxybacillaceae</taxon>
        <taxon>Geobacillus</taxon>
    </lineage>
</organism>
<protein>
    <recommendedName>
        <fullName evidence="8">Phosphate transport system permease protein PstA</fullName>
    </recommendedName>
</protein>
<dbReference type="PANTHER" id="PTHR43470:SF4">
    <property type="entry name" value="ABC TRANSPORTER PERMEASE PROTEIN YQGI-RELATED"/>
    <property type="match status" value="1"/>
</dbReference>
<sequence>MNELVSVPSKKMGRFRTRRTINKLMLGLISAVSLSIFSLILALLYTIVRKGLPDIDVHFLVGLPEEIDAGGGIGPFLWNSLYILFLSLFLSLPIGIGAGIFLAEYAPRTRSMEWVRGAIESLASVPSIVFGLFGYALFVEYFQIGVTILGAAVTLALLNLPVLARVTEEAVTAVPSTWREASFALGATKTQTILKTVLPAAARGIVTGVSLVACRAFGESAIILLVGGTSASGEMWDFHLLSEGATLPVHLWYIQSEALVADAQEIAQKTSALLVVIVLLLSFAIRFPLWLTQRKKPR</sequence>
<dbReference type="GO" id="GO:0035435">
    <property type="term" value="P:phosphate ion transmembrane transport"/>
    <property type="evidence" value="ECO:0007669"/>
    <property type="project" value="InterPro"/>
</dbReference>
<dbReference type="AlphaFoldDB" id="A0A1Q5T966"/>
<gene>
    <name evidence="11" type="primary">pstA</name>
    <name evidence="10" type="ORF">BRO54_0318</name>
    <name evidence="11" type="ORF">RA955_16540</name>
</gene>
<keyword evidence="5 8" id="KW-0812">Transmembrane</keyword>
<feature type="transmembrane region" description="Helical" evidence="8">
    <location>
        <begin position="272"/>
        <end position="291"/>
    </location>
</feature>
<feature type="transmembrane region" description="Helical" evidence="8">
    <location>
        <begin position="21"/>
        <end position="48"/>
    </location>
</feature>
<keyword evidence="4 8" id="KW-1003">Cell membrane</keyword>
<dbReference type="InterPro" id="IPR000515">
    <property type="entry name" value="MetI-like"/>
</dbReference>
<evidence type="ECO:0000256" key="8">
    <source>
        <dbReference type="RuleBase" id="RU363043"/>
    </source>
</evidence>
<accession>A0A1Q5T966</accession>
<keyword evidence="3" id="KW-0813">Transport</keyword>
<dbReference type="Proteomes" id="UP001223761">
    <property type="component" value="Chromosome"/>
</dbReference>
<evidence type="ECO:0000259" key="9">
    <source>
        <dbReference type="PROSITE" id="PS50928"/>
    </source>
</evidence>
<dbReference type="GO" id="GO:0005315">
    <property type="term" value="F:phosphate transmembrane transporter activity"/>
    <property type="evidence" value="ECO:0007669"/>
    <property type="project" value="InterPro"/>
</dbReference>
<dbReference type="EMBL" id="CP133076">
    <property type="protein sequence ID" value="WMJ16229.1"/>
    <property type="molecule type" value="Genomic_DNA"/>
</dbReference>
<reference evidence="12" key="2">
    <citation type="submission" date="2017-01" db="EMBL/GenBank/DDBJ databases">
        <title>Genome sequencing and annotation of Geobacillus sp. 1017, a Hydrocarbon-Oxidizing Thermophilic Bacterium Isolated from a Heavy Oil Reservoir (China).</title>
        <authorList>
            <person name="Kadnikov V.V."/>
            <person name="Mardanov A.V."/>
            <person name="Poltaraus A.B."/>
            <person name="Sokolova D.S."/>
            <person name="Semenova E.M."/>
            <person name="Ravin N.V."/>
            <person name="Tourova T.P."/>
            <person name="Nazina T.N."/>
        </authorList>
    </citation>
    <scope>NUCLEOTIDE SEQUENCE [LARGE SCALE GENOMIC DNA]</scope>
    <source>
        <strain evidence="12">1017</strain>
    </source>
</reference>
<evidence type="ECO:0000256" key="7">
    <source>
        <dbReference type="ARBA" id="ARBA00023136"/>
    </source>
</evidence>
<comment type="subcellular location">
    <subcellularLocation>
        <location evidence="1 8">Cell membrane</location>
        <topology evidence="1 8">Multi-pass membrane protein</topology>
    </subcellularLocation>
</comment>
<evidence type="ECO:0000256" key="6">
    <source>
        <dbReference type="ARBA" id="ARBA00022989"/>
    </source>
</evidence>